<dbReference type="RefSeq" id="WP_090201063.1">
    <property type="nucleotide sequence ID" value="NZ_FOYP01000002.1"/>
</dbReference>
<evidence type="ECO:0000313" key="6">
    <source>
        <dbReference type="Proteomes" id="UP000199478"/>
    </source>
</evidence>
<dbReference type="SUPFAM" id="SSF52833">
    <property type="entry name" value="Thioredoxin-like"/>
    <property type="match status" value="1"/>
</dbReference>
<dbReference type="InterPro" id="IPR003782">
    <property type="entry name" value="SCO1/SenC"/>
</dbReference>
<organism evidence="5 6">
    <name type="scientific">Yoonia tamlensis</name>
    <dbReference type="NCBI Taxonomy" id="390270"/>
    <lineage>
        <taxon>Bacteria</taxon>
        <taxon>Pseudomonadati</taxon>
        <taxon>Pseudomonadota</taxon>
        <taxon>Alphaproteobacteria</taxon>
        <taxon>Rhodobacterales</taxon>
        <taxon>Paracoccaceae</taxon>
        <taxon>Yoonia</taxon>
    </lineage>
</organism>
<feature type="disulfide bond" description="Redox-active" evidence="4">
    <location>
        <begin position="73"/>
        <end position="77"/>
    </location>
</feature>
<dbReference type="Proteomes" id="UP000199478">
    <property type="component" value="Unassembled WGS sequence"/>
</dbReference>
<keyword evidence="6" id="KW-1185">Reference proteome</keyword>
<keyword evidence="4" id="KW-1015">Disulfide bond</keyword>
<feature type="binding site" evidence="3">
    <location>
        <position position="77"/>
    </location>
    <ligand>
        <name>Cu cation</name>
        <dbReference type="ChEBI" id="CHEBI:23378"/>
    </ligand>
</feature>
<dbReference type="PANTHER" id="PTHR12151:SF25">
    <property type="entry name" value="LINALOOL DEHYDRATASE_ISOMERASE DOMAIN-CONTAINING PROTEIN"/>
    <property type="match status" value="1"/>
</dbReference>
<dbReference type="STRING" id="390270.SAMN04488005_2686"/>
<feature type="binding site" evidence="3">
    <location>
        <position position="73"/>
    </location>
    <ligand>
        <name>Cu cation</name>
        <dbReference type="ChEBI" id="CHEBI:23378"/>
    </ligand>
</feature>
<dbReference type="InterPro" id="IPR036249">
    <property type="entry name" value="Thioredoxin-like_sf"/>
</dbReference>
<keyword evidence="3" id="KW-0479">Metal-binding</keyword>
<evidence type="ECO:0000256" key="4">
    <source>
        <dbReference type="PIRSR" id="PIRSR603782-2"/>
    </source>
</evidence>
<evidence type="ECO:0000256" key="2">
    <source>
        <dbReference type="ARBA" id="ARBA00023008"/>
    </source>
</evidence>
<dbReference type="Pfam" id="PF02630">
    <property type="entry name" value="SCO1-SenC"/>
    <property type="match status" value="1"/>
</dbReference>
<dbReference type="EMBL" id="FOYP01000002">
    <property type="protein sequence ID" value="SFR53680.1"/>
    <property type="molecule type" value="Genomic_DNA"/>
</dbReference>
<evidence type="ECO:0000256" key="1">
    <source>
        <dbReference type="ARBA" id="ARBA00010996"/>
    </source>
</evidence>
<protein>
    <submittedName>
        <fullName evidence="5">Protein SCO1/2</fullName>
    </submittedName>
</protein>
<keyword evidence="2 3" id="KW-0186">Copper</keyword>
<proteinExistence type="inferred from homology"/>
<dbReference type="AlphaFoldDB" id="A0A1I6HHA0"/>
<accession>A0A1I6HHA0</accession>
<gene>
    <name evidence="5" type="ORF">SAMN04488005_2686</name>
</gene>
<reference evidence="6" key="1">
    <citation type="submission" date="2016-10" db="EMBL/GenBank/DDBJ databases">
        <authorList>
            <person name="Varghese N."/>
            <person name="Submissions S."/>
        </authorList>
    </citation>
    <scope>NUCLEOTIDE SEQUENCE [LARGE SCALE GENOMIC DNA]</scope>
    <source>
        <strain evidence="6">DSM 26879</strain>
    </source>
</reference>
<dbReference type="FunFam" id="3.40.30.10:FF:000013">
    <property type="entry name" value="Blast:Protein SCO1 homolog, mitochondrial"/>
    <property type="match status" value="1"/>
</dbReference>
<comment type="similarity">
    <text evidence="1">Belongs to the SCO1/2 family.</text>
</comment>
<name>A0A1I6HHA0_9RHOB</name>
<dbReference type="GO" id="GO:0046872">
    <property type="term" value="F:metal ion binding"/>
    <property type="evidence" value="ECO:0007669"/>
    <property type="project" value="UniProtKB-KW"/>
</dbReference>
<dbReference type="Gene3D" id="3.40.30.10">
    <property type="entry name" value="Glutaredoxin"/>
    <property type="match status" value="1"/>
</dbReference>
<feature type="binding site" evidence="3">
    <location>
        <position position="162"/>
    </location>
    <ligand>
        <name>Cu cation</name>
        <dbReference type="ChEBI" id="CHEBI:23378"/>
    </ligand>
</feature>
<evidence type="ECO:0000256" key="3">
    <source>
        <dbReference type="PIRSR" id="PIRSR603782-1"/>
    </source>
</evidence>
<sequence>MSRLVAAVAGGTLAAVIGGTFAFTQLVPAPACGPVVGGDIGGPFTLRNDAGAIVTDRDVFSEPSLIYFGYTFCPDVCPIDNARNATAVDILADQGISATPVFVSIDPDRDTVDVLHGYVGNFHPKMIGLTGSHEQIAAVSQAYGAFYEKEAGGDPDFYLVAHATSTYFVKPETGVVARFGRDDSAEHVAAVTACFITG</sequence>
<dbReference type="OrthoDB" id="9790194at2"/>
<evidence type="ECO:0000313" key="5">
    <source>
        <dbReference type="EMBL" id="SFR53680.1"/>
    </source>
</evidence>
<dbReference type="PANTHER" id="PTHR12151">
    <property type="entry name" value="ELECTRON TRANSPORT PROTIN SCO1/SENC FAMILY MEMBER"/>
    <property type="match status" value="1"/>
</dbReference>
<dbReference type="CDD" id="cd02968">
    <property type="entry name" value="SCO"/>
    <property type="match status" value="1"/>
</dbReference>